<dbReference type="Proteomes" id="UP000614424">
    <property type="component" value="Unassembled WGS sequence"/>
</dbReference>
<sequence length="343" mass="39945">METLIPVALFSQAGSILMIVLLGLSGLVGVSGVVNLVSPVRLYERMTSFLLVSVAVVFVVGFAWICWFHYQIYILLPLELPVQMAEYLNRQLEAMNSGAAYGLPLYDAGNPPRYTIPLWIENEKYYFWFLCYTAMTLVGHFRLRQHKLRAVFHLLLAVQVAILYFSVNPFQSPLPKFFGEVLPWFTGEMHPGERFGLFMRLYPKMTFYYNAMYMWFHPPLLFLSYACITMTFVTSVFMLVKHDLPIEQMGYDFAKLGYFMLTLGMLLGYPWALQAWGPNWWWDPKICSSIMMWAVYSTYLHTRLYANKKSMWYFSSFLGILCFGAMIFTFLASFFFPGEHTFQ</sequence>
<evidence type="ECO:0000259" key="7">
    <source>
        <dbReference type="Pfam" id="PF01578"/>
    </source>
</evidence>
<reference evidence="8 9" key="1">
    <citation type="submission" date="2020-08" db="EMBL/GenBank/DDBJ databases">
        <title>Bridging the membrane lipid divide: bacteria of the FCB group superphylum have the potential to synthesize archaeal ether lipids.</title>
        <authorList>
            <person name="Villanueva L."/>
            <person name="Von Meijenfeldt F.A.B."/>
            <person name="Westbye A.B."/>
            <person name="Yadav S."/>
            <person name="Hopmans E.C."/>
            <person name="Dutilh B.E."/>
            <person name="Sinninghe Damste J.S."/>
        </authorList>
    </citation>
    <scope>NUCLEOTIDE SEQUENCE [LARGE SCALE GENOMIC DNA]</scope>
    <source>
        <strain evidence="8">NIOZ-UU47</strain>
    </source>
</reference>
<feature type="transmembrane region" description="Helical" evidence="6">
    <location>
        <begin position="150"/>
        <end position="167"/>
    </location>
</feature>
<feature type="domain" description="Cytochrome c assembly protein" evidence="7">
    <location>
        <begin position="125"/>
        <end position="331"/>
    </location>
</feature>
<accession>A0A8J6THC6</accession>
<organism evidence="8 9">
    <name type="scientific">Candidatus Desulfobia pelagia</name>
    <dbReference type="NCBI Taxonomy" id="2841692"/>
    <lineage>
        <taxon>Bacteria</taxon>
        <taxon>Pseudomonadati</taxon>
        <taxon>Thermodesulfobacteriota</taxon>
        <taxon>Desulfobulbia</taxon>
        <taxon>Desulfobulbales</taxon>
        <taxon>Desulfobulbaceae</taxon>
        <taxon>Candidatus Desulfobia</taxon>
    </lineage>
</organism>
<evidence type="ECO:0000256" key="3">
    <source>
        <dbReference type="ARBA" id="ARBA00022748"/>
    </source>
</evidence>
<evidence type="ECO:0000256" key="1">
    <source>
        <dbReference type="ARBA" id="ARBA00004141"/>
    </source>
</evidence>
<evidence type="ECO:0000256" key="4">
    <source>
        <dbReference type="ARBA" id="ARBA00022989"/>
    </source>
</evidence>
<proteinExistence type="predicted"/>
<evidence type="ECO:0000313" key="8">
    <source>
        <dbReference type="EMBL" id="MBC8318995.1"/>
    </source>
</evidence>
<feature type="transmembrane region" description="Helical" evidence="6">
    <location>
        <begin position="252"/>
        <end position="273"/>
    </location>
</feature>
<evidence type="ECO:0000256" key="5">
    <source>
        <dbReference type="ARBA" id="ARBA00023136"/>
    </source>
</evidence>
<dbReference type="Pfam" id="PF01578">
    <property type="entry name" value="Cytochrom_C_asm"/>
    <property type="match status" value="1"/>
</dbReference>
<evidence type="ECO:0000256" key="6">
    <source>
        <dbReference type="SAM" id="Phobius"/>
    </source>
</evidence>
<dbReference type="PANTHER" id="PTHR30071:SF1">
    <property type="entry name" value="CYTOCHROME B_B6 PROTEIN-RELATED"/>
    <property type="match status" value="1"/>
</dbReference>
<comment type="subcellular location">
    <subcellularLocation>
        <location evidence="1">Membrane</location>
        <topology evidence="1">Multi-pass membrane protein</topology>
    </subcellularLocation>
</comment>
<feature type="transmembrane region" description="Helical" evidence="6">
    <location>
        <begin position="220"/>
        <end position="240"/>
    </location>
</feature>
<feature type="transmembrane region" description="Helical" evidence="6">
    <location>
        <begin position="49"/>
        <end position="70"/>
    </location>
</feature>
<comment type="caution">
    <text evidence="8">The sequence shown here is derived from an EMBL/GenBank/DDBJ whole genome shotgun (WGS) entry which is preliminary data.</text>
</comment>
<dbReference type="AlphaFoldDB" id="A0A8J6THC6"/>
<keyword evidence="4 6" id="KW-1133">Transmembrane helix</keyword>
<protein>
    <submittedName>
        <fullName evidence="8">Cytochrome c biogenesis protein CcsA</fullName>
    </submittedName>
</protein>
<dbReference type="GO" id="GO:0017004">
    <property type="term" value="P:cytochrome complex assembly"/>
    <property type="evidence" value="ECO:0007669"/>
    <property type="project" value="UniProtKB-KW"/>
</dbReference>
<dbReference type="GO" id="GO:0005886">
    <property type="term" value="C:plasma membrane"/>
    <property type="evidence" value="ECO:0007669"/>
    <property type="project" value="TreeGrafter"/>
</dbReference>
<gene>
    <name evidence="8" type="primary">ccsA</name>
    <name evidence="8" type="ORF">H8E41_13945</name>
</gene>
<feature type="transmembrane region" description="Helical" evidence="6">
    <location>
        <begin position="125"/>
        <end position="143"/>
    </location>
</feature>
<keyword evidence="5 6" id="KW-0472">Membrane</keyword>
<keyword evidence="3" id="KW-0201">Cytochrome c-type biogenesis</keyword>
<dbReference type="EMBL" id="JACNJZ010000209">
    <property type="protein sequence ID" value="MBC8318995.1"/>
    <property type="molecule type" value="Genomic_DNA"/>
</dbReference>
<dbReference type="GO" id="GO:0020037">
    <property type="term" value="F:heme binding"/>
    <property type="evidence" value="ECO:0007669"/>
    <property type="project" value="InterPro"/>
</dbReference>
<feature type="transmembrane region" description="Helical" evidence="6">
    <location>
        <begin position="16"/>
        <end position="37"/>
    </location>
</feature>
<keyword evidence="2 6" id="KW-0812">Transmembrane</keyword>
<name>A0A8J6THC6_9BACT</name>
<dbReference type="InterPro" id="IPR045062">
    <property type="entry name" value="Cyt_c_biogenesis_CcsA/CcmC"/>
</dbReference>
<dbReference type="InterPro" id="IPR002541">
    <property type="entry name" value="Cyt_c_assembly"/>
</dbReference>
<evidence type="ECO:0000256" key="2">
    <source>
        <dbReference type="ARBA" id="ARBA00022692"/>
    </source>
</evidence>
<feature type="transmembrane region" description="Helical" evidence="6">
    <location>
        <begin position="311"/>
        <end position="336"/>
    </location>
</feature>
<evidence type="ECO:0000313" key="9">
    <source>
        <dbReference type="Proteomes" id="UP000614424"/>
    </source>
</evidence>
<dbReference type="PANTHER" id="PTHR30071">
    <property type="entry name" value="HEME EXPORTER PROTEIN C"/>
    <property type="match status" value="1"/>
</dbReference>